<evidence type="ECO:0000259" key="1">
    <source>
        <dbReference type="Pfam" id="PF13280"/>
    </source>
</evidence>
<name>A0ABY4DXP5_9NEIS</name>
<dbReference type="Proteomes" id="UP000832011">
    <property type="component" value="Chromosome"/>
</dbReference>
<evidence type="ECO:0000313" key="3">
    <source>
        <dbReference type="Proteomes" id="UP000832011"/>
    </source>
</evidence>
<dbReference type="PROSITE" id="PS52050">
    <property type="entry name" value="WYL"/>
    <property type="match status" value="1"/>
</dbReference>
<dbReference type="Pfam" id="PF13280">
    <property type="entry name" value="WYL"/>
    <property type="match status" value="1"/>
</dbReference>
<protein>
    <submittedName>
        <fullName evidence="2">WYL domain-containing protein</fullName>
    </submittedName>
</protein>
<dbReference type="PANTHER" id="PTHR34580">
    <property type="match status" value="1"/>
</dbReference>
<accession>A0ABY4DXP5</accession>
<feature type="domain" description="WYL" evidence="1">
    <location>
        <begin position="159"/>
        <end position="226"/>
    </location>
</feature>
<dbReference type="InterPro" id="IPR026881">
    <property type="entry name" value="WYL_dom"/>
</dbReference>
<reference evidence="2 3" key="1">
    <citation type="journal article" date="2022" name="Res Sq">
        <title>Evolution of multicellular longitudinally dividing oral cavity symbionts (Neisseriaceae).</title>
        <authorList>
            <person name="Nyongesa S."/>
            <person name="Weber P."/>
            <person name="Bernet E."/>
            <person name="Pullido F."/>
            <person name="Nieckarz M."/>
            <person name="Delaby M."/>
            <person name="Nieves C."/>
            <person name="Viehboeck T."/>
            <person name="Krause N."/>
            <person name="Rivera-Millot A."/>
            <person name="Nakamura A."/>
            <person name="Vischer N."/>
            <person name="VanNieuwenhze M."/>
            <person name="Brun Y."/>
            <person name="Cava F."/>
            <person name="Bulgheresi S."/>
            <person name="Veyrier F."/>
        </authorList>
    </citation>
    <scope>NUCLEOTIDE SEQUENCE [LARGE SCALE GENOMIC DNA]</scope>
    <source>
        <strain evidence="2 3">SN4</strain>
    </source>
</reference>
<sequence length="322" mass="37331">MRQRTDTLDTTIAYIEILRIIPKTRYISAQDIAEHLKHLGFERDIRSIQRIMNKLCEHFEIECNMQSKPYGYRWKAYAKGLEVPILNAKESLMLNLAEKQLKYLLPANILKSLEPIFYQARIKLQAFDASNHAEQEWVNKVVVAPTSQVLLPAKVDETILDEVSAALFANRWLDVAYRNQTGVSLCKRVMPLALVQQGPTLYLVVQFEGYEDIRHLALHRFLSATMTHFSFERPADFNLQHYQSEGRFGFGTGKKITLRFKIGHTSGFHLTETPLSTDQQILEASQEHYHIQATVYDSEMLDWWLAKFGDDVWELEKIPVDQ</sequence>
<gene>
    <name evidence="2" type="ORF">LVJ82_12540</name>
</gene>
<dbReference type="EMBL" id="CP091511">
    <property type="protein sequence ID" value="UOO88298.1"/>
    <property type="molecule type" value="Genomic_DNA"/>
</dbReference>
<dbReference type="InterPro" id="IPR051534">
    <property type="entry name" value="CBASS_pafABC_assoc_protein"/>
</dbReference>
<dbReference type="PANTHER" id="PTHR34580:SF1">
    <property type="entry name" value="PROTEIN PAFC"/>
    <property type="match status" value="1"/>
</dbReference>
<evidence type="ECO:0000313" key="2">
    <source>
        <dbReference type="EMBL" id="UOO88298.1"/>
    </source>
</evidence>
<keyword evidence="3" id="KW-1185">Reference proteome</keyword>
<dbReference type="RefSeq" id="WP_058358017.1">
    <property type="nucleotide sequence ID" value="NZ_CABKVG010000010.1"/>
</dbReference>
<organism evidence="2 3">
    <name type="scientific">Vitreoscilla massiliensis</name>
    <dbReference type="NCBI Taxonomy" id="1689272"/>
    <lineage>
        <taxon>Bacteria</taxon>
        <taxon>Pseudomonadati</taxon>
        <taxon>Pseudomonadota</taxon>
        <taxon>Betaproteobacteria</taxon>
        <taxon>Neisseriales</taxon>
        <taxon>Neisseriaceae</taxon>
        <taxon>Vitreoscilla</taxon>
    </lineage>
</organism>
<proteinExistence type="predicted"/>